<evidence type="ECO:0000313" key="7">
    <source>
        <dbReference type="Proteomes" id="UP001304895"/>
    </source>
</evidence>
<reference evidence="6" key="1">
    <citation type="journal article" date="2023" name="Mol. Phylogenet. Evol.">
        <title>Genome-scale phylogeny and comparative genomics of the fungal order Sordariales.</title>
        <authorList>
            <person name="Hensen N."/>
            <person name="Bonometti L."/>
            <person name="Westerberg I."/>
            <person name="Brannstrom I.O."/>
            <person name="Guillou S."/>
            <person name="Cros-Aarteil S."/>
            <person name="Calhoun S."/>
            <person name="Haridas S."/>
            <person name="Kuo A."/>
            <person name="Mondo S."/>
            <person name="Pangilinan J."/>
            <person name="Riley R."/>
            <person name="LaButti K."/>
            <person name="Andreopoulos B."/>
            <person name="Lipzen A."/>
            <person name="Chen C."/>
            <person name="Yan M."/>
            <person name="Daum C."/>
            <person name="Ng V."/>
            <person name="Clum A."/>
            <person name="Steindorff A."/>
            <person name="Ohm R.A."/>
            <person name="Martin F."/>
            <person name="Silar P."/>
            <person name="Natvig D.O."/>
            <person name="Lalanne C."/>
            <person name="Gautier V."/>
            <person name="Ament-Velasquez S.L."/>
            <person name="Kruys A."/>
            <person name="Hutchinson M.I."/>
            <person name="Powell A.J."/>
            <person name="Barry K."/>
            <person name="Miller A.N."/>
            <person name="Grigoriev I.V."/>
            <person name="Debuchy R."/>
            <person name="Gladieux P."/>
            <person name="Hiltunen Thoren M."/>
            <person name="Johannesson H."/>
        </authorList>
    </citation>
    <scope>NUCLEOTIDE SEQUENCE</scope>
    <source>
        <strain evidence="6">CBS 123565</strain>
    </source>
</reference>
<organism evidence="6 7">
    <name type="scientific">Trichocladium antarcticum</name>
    <dbReference type="NCBI Taxonomy" id="1450529"/>
    <lineage>
        <taxon>Eukaryota</taxon>
        <taxon>Fungi</taxon>
        <taxon>Dikarya</taxon>
        <taxon>Ascomycota</taxon>
        <taxon>Pezizomycotina</taxon>
        <taxon>Sordariomycetes</taxon>
        <taxon>Sordariomycetidae</taxon>
        <taxon>Sordariales</taxon>
        <taxon>Chaetomiaceae</taxon>
        <taxon>Trichocladium</taxon>
    </lineage>
</organism>
<comment type="subcellular location">
    <subcellularLocation>
        <location evidence="1">Membrane</location>
    </subcellularLocation>
</comment>
<keyword evidence="2" id="KW-0812">Transmembrane</keyword>
<name>A0AAN6UQ79_9PEZI</name>
<feature type="compositionally biased region" description="Pro residues" evidence="5">
    <location>
        <begin position="134"/>
        <end position="143"/>
    </location>
</feature>
<comment type="caution">
    <text evidence="6">The sequence shown here is derived from an EMBL/GenBank/DDBJ whole genome shotgun (WGS) entry which is preliminary data.</text>
</comment>
<dbReference type="AlphaFoldDB" id="A0AAN6UQ79"/>
<evidence type="ECO:0000256" key="3">
    <source>
        <dbReference type="ARBA" id="ARBA00022989"/>
    </source>
</evidence>
<evidence type="ECO:0000256" key="4">
    <source>
        <dbReference type="ARBA" id="ARBA00023136"/>
    </source>
</evidence>
<evidence type="ECO:0000256" key="2">
    <source>
        <dbReference type="ARBA" id="ARBA00022692"/>
    </source>
</evidence>
<dbReference type="Proteomes" id="UP001304895">
    <property type="component" value="Unassembled WGS sequence"/>
</dbReference>
<sequence length="488" mass="52283">MCFGSSKNNANEDDAPRPASGRPSYAQESKASVPAQYQQQSHSHHQRPPSTRNDYAPPSGPPPSQRPPVSSAGYDDFAPPSGPPPSQRPPVSSVDDDFGPPPGPPPSHRAGDNFALPPGPPSSQRPPATDDWAAPPPGPPPSHRPQMTSPDDDFAPPPGPPPSQRAAATNAWDAPPPGPPPSHHQAQIDQSYMAPPPGPPPAAKPKHDWEAIVPDTSLFPPPPSFFSGFDRSPASNSTEAEAEAGERWCAAHPLTAPVTLDPPSTAAHRAHHPRLMQPADFRGSLVCTAPGIWSGNTDNEAYDSTIIAYPPLYAVTLDSPLSPTTPRGQKTVYYEVALARGTPWPADGICLALGYTALPYPSFRMPGWHRGSLAVHGDDGHRFVNDRWGGKSFTAPFRPGERLGVGMTFTRAGAEDGRARIETDVFFTRDGREVGRWNLHEETDAEEDLPVTGLEGYHDLSCAVGTHGKVVFEVVLEPGKWMYKPVGY</sequence>
<keyword evidence="3" id="KW-1133">Transmembrane helix</keyword>
<evidence type="ECO:0000256" key="5">
    <source>
        <dbReference type="SAM" id="MobiDB-lite"/>
    </source>
</evidence>
<evidence type="ECO:0000256" key="1">
    <source>
        <dbReference type="ARBA" id="ARBA00004370"/>
    </source>
</evidence>
<keyword evidence="4" id="KW-0472">Membrane</keyword>
<proteinExistence type="predicted"/>
<keyword evidence="7" id="KW-1185">Reference proteome</keyword>
<dbReference type="CDD" id="cd12910">
    <property type="entry name" value="SPRY_SSH4_like"/>
    <property type="match status" value="1"/>
</dbReference>
<feature type="compositionally biased region" description="Pro residues" evidence="5">
    <location>
        <begin position="194"/>
        <end position="203"/>
    </location>
</feature>
<dbReference type="InterPro" id="IPR035780">
    <property type="entry name" value="SPRY_Ssh4-like"/>
</dbReference>
<evidence type="ECO:0008006" key="8">
    <source>
        <dbReference type="Google" id="ProtNLM"/>
    </source>
</evidence>
<feature type="region of interest" description="Disordered" evidence="5">
    <location>
        <begin position="1"/>
        <end position="207"/>
    </location>
</feature>
<accession>A0AAN6UQ79</accession>
<gene>
    <name evidence="6" type="ORF">BT67DRAFT_417329</name>
</gene>
<dbReference type="Gene3D" id="2.60.120.920">
    <property type="match status" value="1"/>
</dbReference>
<dbReference type="EMBL" id="MU853403">
    <property type="protein sequence ID" value="KAK4136855.1"/>
    <property type="molecule type" value="Genomic_DNA"/>
</dbReference>
<protein>
    <recommendedName>
        <fullName evidence="8">SPRY domain-containing protein</fullName>
    </recommendedName>
</protein>
<reference evidence="6" key="2">
    <citation type="submission" date="2023-05" db="EMBL/GenBank/DDBJ databases">
        <authorList>
            <consortium name="Lawrence Berkeley National Laboratory"/>
            <person name="Steindorff A."/>
            <person name="Hensen N."/>
            <person name="Bonometti L."/>
            <person name="Westerberg I."/>
            <person name="Brannstrom I.O."/>
            <person name="Guillou S."/>
            <person name="Cros-Aarteil S."/>
            <person name="Calhoun S."/>
            <person name="Haridas S."/>
            <person name="Kuo A."/>
            <person name="Mondo S."/>
            <person name="Pangilinan J."/>
            <person name="Riley R."/>
            <person name="Labutti K."/>
            <person name="Andreopoulos B."/>
            <person name="Lipzen A."/>
            <person name="Chen C."/>
            <person name="Yanf M."/>
            <person name="Daum C."/>
            <person name="Ng V."/>
            <person name="Clum A."/>
            <person name="Ohm R."/>
            <person name="Martin F."/>
            <person name="Silar P."/>
            <person name="Natvig D."/>
            <person name="Lalanne C."/>
            <person name="Gautier V."/>
            <person name="Ament-Velasquez S.L."/>
            <person name="Kruys A."/>
            <person name="Hutchinson M.I."/>
            <person name="Powell A.J."/>
            <person name="Barry K."/>
            <person name="Miller A.N."/>
            <person name="Grigoriev I.V."/>
            <person name="Debuchy R."/>
            <person name="Gladieux P."/>
            <person name="Thoren M.H."/>
            <person name="Johannesson H."/>
        </authorList>
    </citation>
    <scope>NUCLEOTIDE SEQUENCE</scope>
    <source>
        <strain evidence="6">CBS 123565</strain>
    </source>
</reference>
<dbReference type="InterPro" id="IPR043136">
    <property type="entry name" value="B30.2/SPRY_sf"/>
</dbReference>
<dbReference type="GO" id="GO:0016020">
    <property type="term" value="C:membrane"/>
    <property type="evidence" value="ECO:0007669"/>
    <property type="project" value="UniProtKB-SubCell"/>
</dbReference>
<evidence type="ECO:0000313" key="6">
    <source>
        <dbReference type="EMBL" id="KAK4136855.1"/>
    </source>
</evidence>